<proteinExistence type="predicted"/>
<evidence type="ECO:0000313" key="3">
    <source>
        <dbReference type="Proteomes" id="UP000004095"/>
    </source>
</evidence>
<sequence length="437" mass="50489">MQTTLFNPLNPFTIIHLILGKRLLVLVILCSHFSCKGQPENKSYKYLKHYYTKRATKYLIKDKQVKQAFSISDSGIVLYTTPEKGHKKEVEYYLPWQHLRAFQERAAARPSEAFKYYKQKRLPQLTAGLMRPAKFIINGDPAHPLKGLRVALDPGHIAGNLAMAKKERKFIDLTLASGKRLSFFESELAWYTCRVLANLLEQKGARVILTRKRFDLMALDSTYQQVFENYRQQQAKKGIKVKRSQKWSVFFKKFRKADFNARVEKINNFKPHLTMIVHYNVDGANAPWNKPTPHNNCMAFVAGSFMKNELSATEHRFNFLRLLLTKDIESSVSFSKTILQQIVTQLNVPILPKQNNQPFINRACMGTKATGVYARNLSMARKVYGTLCFIEPLYQDNKQEIRALSNKDYELKGKKIPTRVVEVAKAYYKGIVAYLKK</sequence>
<protein>
    <recommendedName>
        <fullName evidence="1">MurNAc-LAA domain-containing protein</fullName>
    </recommendedName>
</protein>
<dbReference type="AlphaFoldDB" id="A1ZQD5"/>
<keyword evidence="3" id="KW-1185">Reference proteome</keyword>
<dbReference type="GO" id="GO:0009253">
    <property type="term" value="P:peptidoglycan catabolic process"/>
    <property type="evidence" value="ECO:0007669"/>
    <property type="project" value="InterPro"/>
</dbReference>
<dbReference type="Gene3D" id="3.40.630.40">
    <property type="entry name" value="Zn-dependent exopeptidases"/>
    <property type="match status" value="1"/>
</dbReference>
<dbReference type="SUPFAM" id="SSF53187">
    <property type="entry name" value="Zn-dependent exopeptidases"/>
    <property type="match status" value="1"/>
</dbReference>
<gene>
    <name evidence="2" type="ORF">M23134_08259</name>
</gene>
<evidence type="ECO:0000313" key="2">
    <source>
        <dbReference type="EMBL" id="EAY27307.1"/>
    </source>
</evidence>
<dbReference type="eggNOG" id="COG0860">
    <property type="taxonomic scope" value="Bacteria"/>
</dbReference>
<dbReference type="Pfam" id="PF01520">
    <property type="entry name" value="Amidase_3"/>
    <property type="match status" value="1"/>
</dbReference>
<evidence type="ECO:0000259" key="1">
    <source>
        <dbReference type="Pfam" id="PF01520"/>
    </source>
</evidence>
<dbReference type="GO" id="GO:0008745">
    <property type="term" value="F:N-acetylmuramoyl-L-alanine amidase activity"/>
    <property type="evidence" value="ECO:0007669"/>
    <property type="project" value="InterPro"/>
</dbReference>
<comment type="caution">
    <text evidence="2">The sequence shown here is derived from an EMBL/GenBank/DDBJ whole genome shotgun (WGS) entry which is preliminary data.</text>
</comment>
<dbReference type="OrthoDB" id="979670at2"/>
<feature type="domain" description="MurNAc-LAA" evidence="1">
    <location>
        <begin position="150"/>
        <end position="410"/>
    </location>
</feature>
<dbReference type="Proteomes" id="UP000004095">
    <property type="component" value="Unassembled WGS sequence"/>
</dbReference>
<name>A1ZQD5_MICM2</name>
<accession>A1ZQD5</accession>
<dbReference type="InterPro" id="IPR002508">
    <property type="entry name" value="MurNAc-LAA_cat"/>
</dbReference>
<dbReference type="RefSeq" id="WP_002699625.1">
    <property type="nucleotide sequence ID" value="NZ_AAWS01000024.1"/>
</dbReference>
<organism evidence="2 3">
    <name type="scientific">Microscilla marina ATCC 23134</name>
    <dbReference type="NCBI Taxonomy" id="313606"/>
    <lineage>
        <taxon>Bacteria</taxon>
        <taxon>Pseudomonadati</taxon>
        <taxon>Bacteroidota</taxon>
        <taxon>Cytophagia</taxon>
        <taxon>Cytophagales</taxon>
        <taxon>Microscillaceae</taxon>
        <taxon>Microscilla</taxon>
    </lineage>
</organism>
<reference evidence="2 3" key="1">
    <citation type="submission" date="2007-01" db="EMBL/GenBank/DDBJ databases">
        <authorList>
            <person name="Haygood M."/>
            <person name="Podell S."/>
            <person name="Anderson C."/>
            <person name="Hopkinson B."/>
            <person name="Roe K."/>
            <person name="Barbeau K."/>
            <person name="Gaasterland T."/>
            <person name="Ferriera S."/>
            <person name="Johnson J."/>
            <person name="Kravitz S."/>
            <person name="Beeson K."/>
            <person name="Sutton G."/>
            <person name="Rogers Y.-H."/>
            <person name="Friedman R."/>
            <person name="Frazier M."/>
            <person name="Venter J.C."/>
        </authorList>
    </citation>
    <scope>NUCLEOTIDE SEQUENCE [LARGE SCALE GENOMIC DNA]</scope>
    <source>
        <strain evidence="2 3">ATCC 23134</strain>
    </source>
</reference>
<dbReference type="EMBL" id="AAWS01000024">
    <property type="protein sequence ID" value="EAY27307.1"/>
    <property type="molecule type" value="Genomic_DNA"/>
</dbReference>